<dbReference type="Proteomes" id="UP000288168">
    <property type="component" value="Unassembled WGS sequence"/>
</dbReference>
<dbReference type="STRING" id="1325734.A0A428NIR9"/>
<name>A0A428NIR9_9HYPO</name>
<keyword evidence="3" id="KW-1185">Reference proteome</keyword>
<evidence type="ECO:0000256" key="1">
    <source>
        <dbReference type="SAM" id="MobiDB-lite"/>
    </source>
</evidence>
<evidence type="ECO:0000313" key="3">
    <source>
        <dbReference type="Proteomes" id="UP000288168"/>
    </source>
</evidence>
<reference evidence="2 3" key="1">
    <citation type="submission" date="2017-06" db="EMBL/GenBank/DDBJ databases">
        <title>Comparative genomic analysis of Ambrosia Fusariam Clade fungi.</title>
        <authorList>
            <person name="Stajich J.E."/>
            <person name="Carrillo J."/>
            <person name="Kijimoto T."/>
            <person name="Eskalen A."/>
            <person name="O'Donnell K."/>
            <person name="Kasson M."/>
        </authorList>
    </citation>
    <scope>NUCLEOTIDE SEQUENCE [LARGE SCALE GENOMIC DNA]</scope>
    <source>
        <strain evidence="2 3">NRRL62584</strain>
    </source>
</reference>
<dbReference type="AlphaFoldDB" id="A0A428NIR9"/>
<organism evidence="2 3">
    <name type="scientific">Fusarium duplospermum</name>
    <dbReference type="NCBI Taxonomy" id="1325734"/>
    <lineage>
        <taxon>Eukaryota</taxon>
        <taxon>Fungi</taxon>
        <taxon>Dikarya</taxon>
        <taxon>Ascomycota</taxon>
        <taxon>Pezizomycotina</taxon>
        <taxon>Sordariomycetes</taxon>
        <taxon>Hypocreomycetidae</taxon>
        <taxon>Hypocreales</taxon>
        <taxon>Nectriaceae</taxon>
        <taxon>Fusarium</taxon>
        <taxon>Fusarium solani species complex</taxon>
    </lineage>
</organism>
<dbReference type="EMBL" id="NKCI01000476">
    <property type="protein sequence ID" value="RSL40687.1"/>
    <property type="molecule type" value="Genomic_DNA"/>
</dbReference>
<accession>A0A428NIR9</accession>
<comment type="caution">
    <text evidence="2">The sequence shown here is derived from an EMBL/GenBank/DDBJ whole genome shotgun (WGS) entry which is preliminary data.</text>
</comment>
<sequence length="353" mass="39374">MDTTTKRGRPRKYATAQDKATADTQHKREKRQKVAAIERGLPYSNFYNLHLPSIMPPVDHGYPIQHLDSTESSLVAELDKNQDIGNFLPPPSPPLQPSTEEVSFDDDAIDSASISNHESIDSSQAIMLDTSLETSSQVQNGEPDPVGHLAQELAEQLVKFQGCCNGCHQAAQRNHMEDPNEDISLFTYLEFTPELGPDVLSKEAIAHQKDDLAGKMSPESRRQAFCGLDSRAEIPHICLDEDERVSNDAGVTFDVDSVVAFPSNLAVAKQGIRWSPTRMTVSDLQSDLHLRSIPVTYLDANGKQHQVHRPVHQIPHYTFGRVVGFEDLSLYLLFPNLYREEQKCIVVIPPLVE</sequence>
<evidence type="ECO:0000313" key="2">
    <source>
        <dbReference type="EMBL" id="RSL40687.1"/>
    </source>
</evidence>
<gene>
    <name evidence="2" type="ORF">CEP54_016048</name>
</gene>
<proteinExistence type="predicted"/>
<feature type="compositionally biased region" description="Basic residues" evidence="1">
    <location>
        <begin position="1"/>
        <end position="12"/>
    </location>
</feature>
<feature type="region of interest" description="Disordered" evidence="1">
    <location>
        <begin position="1"/>
        <end position="32"/>
    </location>
</feature>
<protein>
    <submittedName>
        <fullName evidence="2">Uncharacterized protein</fullName>
    </submittedName>
</protein>
<feature type="region of interest" description="Disordered" evidence="1">
    <location>
        <begin position="82"/>
        <end position="101"/>
    </location>
</feature>
<dbReference type="OrthoDB" id="5369347at2759"/>